<evidence type="ECO:0000256" key="1">
    <source>
        <dbReference type="SAM" id="MobiDB-lite"/>
    </source>
</evidence>
<evidence type="ECO:0000313" key="3">
    <source>
        <dbReference type="Proteomes" id="UP000032487"/>
    </source>
</evidence>
<feature type="compositionally biased region" description="Basic and acidic residues" evidence="1">
    <location>
        <begin position="103"/>
        <end position="121"/>
    </location>
</feature>
<dbReference type="PATRIC" id="fig|316.101.peg.4565"/>
<sequence length="128" mass="13907">MNEIRFFSATVVWVGLVAMLGGCATELDSPHYSAGFDVDLPGDSRPFPEACLAIANGTNSPRLPVGCANALNLQRMVERPDDLRRGRDTGPSFAAPVAQAAERYLRGDNEDERERSRRLEQESSTGAP</sequence>
<evidence type="ECO:0000313" key="2">
    <source>
        <dbReference type="EMBL" id="KJH82187.1"/>
    </source>
</evidence>
<dbReference type="PROSITE" id="PS51257">
    <property type="entry name" value="PROKAR_LIPOPROTEIN"/>
    <property type="match status" value="1"/>
</dbReference>
<organism evidence="2 3">
    <name type="scientific">Stutzerimonas stutzeri</name>
    <name type="common">Pseudomonas stutzeri</name>
    <dbReference type="NCBI Taxonomy" id="316"/>
    <lineage>
        <taxon>Bacteria</taxon>
        <taxon>Pseudomonadati</taxon>
        <taxon>Pseudomonadota</taxon>
        <taxon>Gammaproteobacteria</taxon>
        <taxon>Pseudomonadales</taxon>
        <taxon>Pseudomonadaceae</taxon>
        <taxon>Stutzerimonas</taxon>
    </lineage>
</organism>
<protein>
    <recommendedName>
        <fullName evidence="4">Lipoprotein</fullName>
    </recommendedName>
</protein>
<reference evidence="2 3" key="1">
    <citation type="submission" date="2015-02" db="EMBL/GenBank/DDBJ databases">
        <title>Draft genome sequence of Pseudomonas stutzeri NT0128 isolated from wheat (Triticum turgidum) rhizosphere.</title>
        <authorList>
            <person name="Tovi N."/>
            <person name="Frenk S."/>
            <person name="Hadar Y."/>
            <person name="Minz D."/>
        </authorList>
    </citation>
    <scope>NUCLEOTIDE SEQUENCE [LARGE SCALE GENOMIC DNA]</scope>
    <source>
        <strain evidence="2 3">NT0128</strain>
    </source>
</reference>
<feature type="region of interest" description="Disordered" evidence="1">
    <location>
        <begin position="80"/>
        <end position="128"/>
    </location>
</feature>
<proteinExistence type="predicted"/>
<dbReference type="AlphaFoldDB" id="A0A0D9AN96"/>
<name>A0A0D9AN96_STUST</name>
<dbReference type="Proteomes" id="UP000032487">
    <property type="component" value="Unassembled WGS sequence"/>
</dbReference>
<dbReference type="EMBL" id="JYHV01000016">
    <property type="protein sequence ID" value="KJH82187.1"/>
    <property type="molecule type" value="Genomic_DNA"/>
</dbReference>
<accession>A0A0D9AN96</accession>
<evidence type="ECO:0008006" key="4">
    <source>
        <dbReference type="Google" id="ProtNLM"/>
    </source>
</evidence>
<gene>
    <name evidence="2" type="ORF">UF78_10460</name>
</gene>
<comment type="caution">
    <text evidence="2">The sequence shown here is derived from an EMBL/GenBank/DDBJ whole genome shotgun (WGS) entry which is preliminary data.</text>
</comment>